<keyword evidence="6 8" id="KW-0472">Membrane</keyword>
<keyword evidence="2" id="KW-0813">Transport</keyword>
<dbReference type="Gene3D" id="1.10.3730.20">
    <property type="match status" value="1"/>
</dbReference>
<evidence type="ECO:0000256" key="1">
    <source>
        <dbReference type="ARBA" id="ARBA00004651"/>
    </source>
</evidence>
<evidence type="ECO:0000256" key="6">
    <source>
        <dbReference type="ARBA" id="ARBA00023136"/>
    </source>
</evidence>
<dbReference type="InterPro" id="IPR000390">
    <property type="entry name" value="Small_drug/metabolite_transptr"/>
</dbReference>
<dbReference type="SUPFAM" id="SSF103481">
    <property type="entry name" value="Multidrug resistance efflux transporter EmrE"/>
    <property type="match status" value="1"/>
</dbReference>
<dbReference type="PANTHER" id="PTHR30561:SF0">
    <property type="entry name" value="GUANIDINIUM EXPORTER"/>
    <property type="match status" value="1"/>
</dbReference>
<keyword evidence="4 7" id="KW-0812">Transmembrane</keyword>
<dbReference type="EMBL" id="BAAALM010000002">
    <property type="protein sequence ID" value="GAA1191766.1"/>
    <property type="molecule type" value="Genomic_DNA"/>
</dbReference>
<feature type="transmembrane region" description="Helical" evidence="8">
    <location>
        <begin position="31"/>
        <end position="52"/>
    </location>
</feature>
<evidence type="ECO:0000313" key="9">
    <source>
        <dbReference type="EMBL" id="GAA1191766.1"/>
    </source>
</evidence>
<evidence type="ECO:0000256" key="7">
    <source>
        <dbReference type="RuleBase" id="RU003942"/>
    </source>
</evidence>
<protein>
    <submittedName>
        <fullName evidence="9">Quaternary ammonium compound efflux SMR transporter SugE</fullName>
    </submittedName>
</protein>
<comment type="similarity">
    <text evidence="7">Belongs to the drug/metabolite transporter (DMT) superfamily. Small multidrug resistance (SMR) (TC 2.A.7.1) family.</text>
</comment>
<accession>A0ABN1V2S6</accession>
<evidence type="ECO:0000256" key="4">
    <source>
        <dbReference type="ARBA" id="ARBA00022692"/>
    </source>
</evidence>
<proteinExistence type="inferred from homology"/>
<gene>
    <name evidence="9" type="primary">sugE</name>
    <name evidence="9" type="ORF">GCM10009675_02700</name>
</gene>
<evidence type="ECO:0000256" key="8">
    <source>
        <dbReference type="SAM" id="Phobius"/>
    </source>
</evidence>
<dbReference type="InterPro" id="IPR037185">
    <property type="entry name" value="EmrE-like"/>
</dbReference>
<sequence>MTAAWAVLVAAGLLEIAWSLALRNAGGLDRPGWLVLGVALAAISLGMLSYALRELPVGTAYAAWVGIGAIGVAVTGMLRLDEPASRARLLSIAAIVAGVVGLNLTG</sequence>
<keyword evidence="5 8" id="KW-1133">Transmembrane helix</keyword>
<dbReference type="PANTHER" id="PTHR30561">
    <property type="entry name" value="SMR FAMILY PROTON-DEPENDENT DRUG EFFLUX TRANSPORTER SUGE"/>
    <property type="match status" value="1"/>
</dbReference>
<evidence type="ECO:0000313" key="10">
    <source>
        <dbReference type="Proteomes" id="UP001500467"/>
    </source>
</evidence>
<evidence type="ECO:0000256" key="2">
    <source>
        <dbReference type="ARBA" id="ARBA00022448"/>
    </source>
</evidence>
<reference evidence="9 10" key="1">
    <citation type="journal article" date="2019" name="Int. J. Syst. Evol. Microbiol.">
        <title>The Global Catalogue of Microorganisms (GCM) 10K type strain sequencing project: providing services to taxonomists for standard genome sequencing and annotation.</title>
        <authorList>
            <consortium name="The Broad Institute Genomics Platform"/>
            <consortium name="The Broad Institute Genome Sequencing Center for Infectious Disease"/>
            <person name="Wu L."/>
            <person name="Ma J."/>
        </authorList>
    </citation>
    <scope>NUCLEOTIDE SEQUENCE [LARGE SCALE GENOMIC DNA]</scope>
    <source>
        <strain evidence="9 10">JCM 13022</strain>
    </source>
</reference>
<organism evidence="9 10">
    <name type="scientific">Prauserella alba</name>
    <dbReference type="NCBI Taxonomy" id="176898"/>
    <lineage>
        <taxon>Bacteria</taxon>
        <taxon>Bacillati</taxon>
        <taxon>Actinomycetota</taxon>
        <taxon>Actinomycetes</taxon>
        <taxon>Pseudonocardiales</taxon>
        <taxon>Pseudonocardiaceae</taxon>
        <taxon>Prauserella</taxon>
    </lineage>
</organism>
<keyword evidence="10" id="KW-1185">Reference proteome</keyword>
<dbReference type="Proteomes" id="UP001500467">
    <property type="component" value="Unassembled WGS sequence"/>
</dbReference>
<dbReference type="RefSeq" id="WP_253854579.1">
    <property type="nucleotide sequence ID" value="NZ_BAAALM010000002.1"/>
</dbReference>
<feature type="transmembrane region" description="Helical" evidence="8">
    <location>
        <begin position="59"/>
        <end position="80"/>
    </location>
</feature>
<evidence type="ECO:0000256" key="3">
    <source>
        <dbReference type="ARBA" id="ARBA00022475"/>
    </source>
</evidence>
<dbReference type="InterPro" id="IPR045324">
    <property type="entry name" value="Small_multidrug_res"/>
</dbReference>
<dbReference type="Pfam" id="PF00893">
    <property type="entry name" value="Multi_Drug_Res"/>
    <property type="match status" value="1"/>
</dbReference>
<keyword evidence="3" id="KW-1003">Cell membrane</keyword>
<comment type="subcellular location">
    <subcellularLocation>
        <location evidence="1 7">Cell membrane</location>
        <topology evidence="1 7">Multi-pass membrane protein</topology>
    </subcellularLocation>
</comment>
<comment type="caution">
    <text evidence="9">The sequence shown here is derived from an EMBL/GenBank/DDBJ whole genome shotgun (WGS) entry which is preliminary data.</text>
</comment>
<name>A0ABN1V2S6_9PSEU</name>
<evidence type="ECO:0000256" key="5">
    <source>
        <dbReference type="ARBA" id="ARBA00022989"/>
    </source>
</evidence>
<feature type="transmembrane region" description="Helical" evidence="8">
    <location>
        <begin position="86"/>
        <end position="105"/>
    </location>
</feature>